<comment type="subcellular location">
    <subcellularLocation>
        <location evidence="1">Nucleus</location>
    </subcellularLocation>
</comment>
<evidence type="ECO:0000256" key="8">
    <source>
        <dbReference type="PROSITE-ProRule" id="PRU00176"/>
    </source>
</evidence>
<proteinExistence type="predicted"/>
<evidence type="ECO:0000256" key="9">
    <source>
        <dbReference type="SAM" id="MobiDB-lite"/>
    </source>
</evidence>
<dbReference type="PANTHER" id="PTHR23003:SF17">
    <property type="entry name" value="RNA-BINDING PROTEIN PIN4"/>
    <property type="match status" value="1"/>
</dbReference>
<dbReference type="SMART" id="SM00360">
    <property type="entry name" value="RRM"/>
    <property type="match status" value="1"/>
</dbReference>
<dbReference type="AlphaFoldDB" id="A0A9P6HT76"/>
<dbReference type="InterPro" id="IPR036867">
    <property type="entry name" value="R3H_dom_sf"/>
</dbReference>
<dbReference type="InterPro" id="IPR001374">
    <property type="entry name" value="R3H_dom"/>
</dbReference>
<dbReference type="Gene3D" id="3.30.1370.50">
    <property type="entry name" value="R3H-like domain"/>
    <property type="match status" value="1"/>
</dbReference>
<dbReference type="GO" id="GO:0016787">
    <property type="term" value="F:hydrolase activity"/>
    <property type="evidence" value="ECO:0007669"/>
    <property type="project" value="UniProtKB-KW"/>
</dbReference>
<evidence type="ECO:0000259" key="10">
    <source>
        <dbReference type="PROSITE" id="PS50102"/>
    </source>
</evidence>
<dbReference type="GO" id="GO:0003729">
    <property type="term" value="F:mRNA binding"/>
    <property type="evidence" value="ECO:0007669"/>
    <property type="project" value="TreeGrafter"/>
</dbReference>
<feature type="non-terminal residue" evidence="12">
    <location>
        <position position="535"/>
    </location>
</feature>
<sequence length="535" mass="58200">SSASSTPDIASLSLSSKPSQQRIHDSYDYEGNGGNGGARSQYHYSTSPPIPAQSQYSPLTLNHSPLKNKTMRGGLPSQWLENPVSPPDIRSLSPNNNSDFSSAGGSPPTSQVNAPTTPAQGNDDEVIPTAIVIKNIPFNVKRETLLDIIASLSIPTPYAFNYHLDQSGQFRGLAFANFRAASDADAVVAALNGFDVQGRKLRVEYKKVLQAGEKERIEREKAIRRMRSMQLEKEQQQQQAVSSMPPYDDFGPVIQPTFSPQRSFSAQYASQQQQYSPPQLAAVPGLSPPFINTNVQQIQSMISPLPASPAVKSPNTELDLNDPSTLDIYSRILLFKDDHMRDELAFSRTLTPKQRRVVHLIAQRLGVYHYSIGEGDERYAVVTRIDPAAQPRQTLSRTPSAYLTPTGLTSATSLLRGKKSMPDMKSLQNPVPRLNTRSSNGNIREGYATIASPSRRSPGGFGSLFGNPGFGSGPIPPVPSLPSSVQNGLAESPTIMRQPRGPGVGGFESRRERVTASESQAIRGVDARTHEPLDI</sequence>
<evidence type="ECO:0000256" key="6">
    <source>
        <dbReference type="ARBA" id="ARBA00022884"/>
    </source>
</evidence>
<organism evidence="12 13">
    <name type="scientific">Thelephora terrestris</name>
    <dbReference type="NCBI Taxonomy" id="56493"/>
    <lineage>
        <taxon>Eukaryota</taxon>
        <taxon>Fungi</taxon>
        <taxon>Dikarya</taxon>
        <taxon>Basidiomycota</taxon>
        <taxon>Agaricomycotina</taxon>
        <taxon>Agaricomycetes</taxon>
        <taxon>Thelephorales</taxon>
        <taxon>Thelephoraceae</taxon>
        <taxon>Thelephora</taxon>
    </lineage>
</organism>
<reference evidence="12" key="2">
    <citation type="submission" date="2020-11" db="EMBL/GenBank/DDBJ databases">
        <authorList>
            <consortium name="DOE Joint Genome Institute"/>
            <person name="Kuo A."/>
            <person name="Miyauchi S."/>
            <person name="Kiss E."/>
            <person name="Drula E."/>
            <person name="Kohler A."/>
            <person name="Sanchez-Garcia M."/>
            <person name="Andreopoulos B."/>
            <person name="Barry K.W."/>
            <person name="Bonito G."/>
            <person name="Buee M."/>
            <person name="Carver A."/>
            <person name="Chen C."/>
            <person name="Cichocki N."/>
            <person name="Clum A."/>
            <person name="Culley D."/>
            <person name="Crous P.W."/>
            <person name="Fauchery L."/>
            <person name="Girlanda M."/>
            <person name="Hayes R."/>
            <person name="Keri Z."/>
            <person name="Labutti K."/>
            <person name="Lipzen A."/>
            <person name="Lombard V."/>
            <person name="Magnuson J."/>
            <person name="Maillard F."/>
            <person name="Morin E."/>
            <person name="Murat C."/>
            <person name="Nolan M."/>
            <person name="Ohm R."/>
            <person name="Pangilinan J."/>
            <person name="Pereira M."/>
            <person name="Perotto S."/>
            <person name="Peter M."/>
            <person name="Riley R."/>
            <person name="Sitrit Y."/>
            <person name="Stielow B."/>
            <person name="Szollosi G."/>
            <person name="Zifcakova L."/>
            <person name="Stursova M."/>
            <person name="Spatafora J.W."/>
            <person name="Tedersoo L."/>
            <person name="Vaario L.-M."/>
            <person name="Yamada A."/>
            <person name="Yan M."/>
            <person name="Wang P."/>
            <person name="Xu J."/>
            <person name="Bruns T."/>
            <person name="Baldrian P."/>
            <person name="Vilgalys R."/>
            <person name="Henrissat B."/>
            <person name="Grigoriev I.V."/>
            <person name="Hibbett D."/>
            <person name="Nagy L.G."/>
            <person name="Martin F.M."/>
        </authorList>
    </citation>
    <scope>NUCLEOTIDE SEQUENCE</scope>
    <source>
        <strain evidence="12">UH-Tt-Lm1</strain>
    </source>
</reference>
<dbReference type="GO" id="GO:0005737">
    <property type="term" value="C:cytoplasm"/>
    <property type="evidence" value="ECO:0007669"/>
    <property type="project" value="TreeGrafter"/>
</dbReference>
<keyword evidence="5" id="KW-0067">ATP-binding</keyword>
<dbReference type="OrthoDB" id="434258at2759"/>
<dbReference type="GO" id="GO:0003677">
    <property type="term" value="F:DNA binding"/>
    <property type="evidence" value="ECO:0007669"/>
    <property type="project" value="UniProtKB-ARBA"/>
</dbReference>
<dbReference type="Pfam" id="PF00076">
    <property type="entry name" value="RRM_1"/>
    <property type="match status" value="1"/>
</dbReference>
<dbReference type="FunFam" id="3.30.1370.50:FF:000002">
    <property type="entry name" value="Immunoglobulin mu DNA-binding protein 2"/>
    <property type="match status" value="1"/>
</dbReference>
<dbReference type="CDD" id="cd02639">
    <property type="entry name" value="R3H_RRM"/>
    <property type="match status" value="1"/>
</dbReference>
<evidence type="ECO:0000313" key="12">
    <source>
        <dbReference type="EMBL" id="KAF9792266.1"/>
    </source>
</evidence>
<dbReference type="InterPro" id="IPR050374">
    <property type="entry name" value="RRT5_SRSF_SR"/>
</dbReference>
<dbReference type="SUPFAM" id="SSF54928">
    <property type="entry name" value="RNA-binding domain, RBD"/>
    <property type="match status" value="1"/>
</dbReference>
<dbReference type="PANTHER" id="PTHR23003">
    <property type="entry name" value="RNA RECOGNITION MOTIF RRM DOMAIN CONTAINING PROTEIN"/>
    <property type="match status" value="1"/>
</dbReference>
<dbReference type="InterPro" id="IPR035979">
    <property type="entry name" value="RBD_domain_sf"/>
</dbReference>
<keyword evidence="13" id="KW-1185">Reference proteome</keyword>
<feature type="compositionally biased region" description="Polar residues" evidence="9">
    <location>
        <begin position="1"/>
        <end position="21"/>
    </location>
</feature>
<evidence type="ECO:0008006" key="14">
    <source>
        <dbReference type="Google" id="ProtNLM"/>
    </source>
</evidence>
<evidence type="ECO:0000256" key="2">
    <source>
        <dbReference type="ARBA" id="ARBA00022741"/>
    </source>
</evidence>
<dbReference type="GO" id="GO:0005524">
    <property type="term" value="F:ATP binding"/>
    <property type="evidence" value="ECO:0007669"/>
    <property type="project" value="UniProtKB-KW"/>
</dbReference>
<dbReference type="PROSITE" id="PS51061">
    <property type="entry name" value="R3H"/>
    <property type="match status" value="1"/>
</dbReference>
<keyword evidence="7" id="KW-0539">Nucleus</keyword>
<dbReference type="InterPro" id="IPR000504">
    <property type="entry name" value="RRM_dom"/>
</dbReference>
<gene>
    <name evidence="12" type="ORF">BJ322DRAFT_1150043</name>
</gene>
<dbReference type="GO" id="GO:0005634">
    <property type="term" value="C:nucleus"/>
    <property type="evidence" value="ECO:0007669"/>
    <property type="project" value="UniProtKB-SubCell"/>
</dbReference>
<name>A0A9P6HT76_9AGAM</name>
<feature type="region of interest" description="Disordered" evidence="9">
    <location>
        <begin position="1"/>
        <end position="123"/>
    </location>
</feature>
<keyword evidence="6 8" id="KW-0694">RNA-binding</keyword>
<evidence type="ECO:0000256" key="1">
    <source>
        <dbReference type="ARBA" id="ARBA00004123"/>
    </source>
</evidence>
<evidence type="ECO:0000259" key="11">
    <source>
        <dbReference type="PROSITE" id="PS51061"/>
    </source>
</evidence>
<dbReference type="InterPro" id="IPR034069">
    <property type="entry name" value="R3H_Cip2"/>
</dbReference>
<evidence type="ECO:0000313" key="13">
    <source>
        <dbReference type="Proteomes" id="UP000736335"/>
    </source>
</evidence>
<keyword evidence="4" id="KW-0347">Helicase</keyword>
<feature type="compositionally biased region" description="Gly residues" evidence="9">
    <location>
        <begin position="459"/>
        <end position="472"/>
    </location>
</feature>
<dbReference type="EMBL" id="WIUZ02000001">
    <property type="protein sequence ID" value="KAF9792266.1"/>
    <property type="molecule type" value="Genomic_DNA"/>
</dbReference>
<feature type="domain" description="RRM" evidence="10">
    <location>
        <begin position="129"/>
        <end position="208"/>
    </location>
</feature>
<feature type="compositionally biased region" description="Basic and acidic residues" evidence="9">
    <location>
        <begin position="525"/>
        <end position="535"/>
    </location>
</feature>
<feature type="compositionally biased region" description="Polar residues" evidence="9">
    <location>
        <begin position="92"/>
        <end position="120"/>
    </location>
</feature>
<keyword evidence="3" id="KW-0378">Hydrolase</keyword>
<dbReference type="PROSITE" id="PS50102">
    <property type="entry name" value="RRM"/>
    <property type="match status" value="1"/>
</dbReference>
<keyword evidence="2" id="KW-0547">Nucleotide-binding</keyword>
<dbReference type="Pfam" id="PF01424">
    <property type="entry name" value="R3H"/>
    <property type="match status" value="1"/>
</dbReference>
<dbReference type="GO" id="GO:0004386">
    <property type="term" value="F:helicase activity"/>
    <property type="evidence" value="ECO:0007669"/>
    <property type="project" value="UniProtKB-KW"/>
</dbReference>
<dbReference type="SUPFAM" id="SSF82708">
    <property type="entry name" value="R3H domain"/>
    <property type="match status" value="1"/>
</dbReference>
<evidence type="ECO:0000256" key="4">
    <source>
        <dbReference type="ARBA" id="ARBA00022806"/>
    </source>
</evidence>
<protein>
    <recommendedName>
        <fullName evidence="14">RNA-binding post-transcriptional regulator cip2</fullName>
    </recommendedName>
</protein>
<evidence type="ECO:0000256" key="3">
    <source>
        <dbReference type="ARBA" id="ARBA00022801"/>
    </source>
</evidence>
<feature type="region of interest" description="Disordered" evidence="9">
    <location>
        <begin position="391"/>
        <end position="535"/>
    </location>
</feature>
<comment type="caution">
    <text evidence="12">The sequence shown here is derived from an EMBL/GenBank/DDBJ whole genome shotgun (WGS) entry which is preliminary data.</text>
</comment>
<feature type="compositionally biased region" description="Polar residues" evidence="9">
    <location>
        <begin position="391"/>
        <end position="413"/>
    </location>
</feature>
<feature type="domain" description="R3H" evidence="11">
    <location>
        <begin position="322"/>
        <end position="386"/>
    </location>
</feature>
<dbReference type="Gene3D" id="3.30.70.330">
    <property type="match status" value="1"/>
</dbReference>
<dbReference type="Proteomes" id="UP000736335">
    <property type="component" value="Unassembled WGS sequence"/>
</dbReference>
<evidence type="ECO:0000256" key="7">
    <source>
        <dbReference type="ARBA" id="ARBA00023242"/>
    </source>
</evidence>
<feature type="compositionally biased region" description="Polar residues" evidence="9">
    <location>
        <begin position="42"/>
        <end position="67"/>
    </location>
</feature>
<accession>A0A9P6HT76</accession>
<reference evidence="12" key="1">
    <citation type="journal article" date="2020" name="Nat. Commun.">
        <title>Large-scale genome sequencing of mycorrhizal fungi provides insights into the early evolution of symbiotic traits.</title>
        <authorList>
            <person name="Miyauchi S."/>
            <person name="Kiss E."/>
            <person name="Kuo A."/>
            <person name="Drula E."/>
            <person name="Kohler A."/>
            <person name="Sanchez-Garcia M."/>
            <person name="Morin E."/>
            <person name="Andreopoulos B."/>
            <person name="Barry K.W."/>
            <person name="Bonito G."/>
            <person name="Buee M."/>
            <person name="Carver A."/>
            <person name="Chen C."/>
            <person name="Cichocki N."/>
            <person name="Clum A."/>
            <person name="Culley D."/>
            <person name="Crous P.W."/>
            <person name="Fauchery L."/>
            <person name="Girlanda M."/>
            <person name="Hayes R.D."/>
            <person name="Keri Z."/>
            <person name="LaButti K."/>
            <person name="Lipzen A."/>
            <person name="Lombard V."/>
            <person name="Magnuson J."/>
            <person name="Maillard F."/>
            <person name="Murat C."/>
            <person name="Nolan M."/>
            <person name="Ohm R.A."/>
            <person name="Pangilinan J."/>
            <person name="Pereira M.F."/>
            <person name="Perotto S."/>
            <person name="Peter M."/>
            <person name="Pfister S."/>
            <person name="Riley R."/>
            <person name="Sitrit Y."/>
            <person name="Stielow J.B."/>
            <person name="Szollosi G."/>
            <person name="Zifcakova L."/>
            <person name="Stursova M."/>
            <person name="Spatafora J.W."/>
            <person name="Tedersoo L."/>
            <person name="Vaario L.M."/>
            <person name="Yamada A."/>
            <person name="Yan M."/>
            <person name="Wang P."/>
            <person name="Xu J."/>
            <person name="Bruns T."/>
            <person name="Baldrian P."/>
            <person name="Vilgalys R."/>
            <person name="Dunand C."/>
            <person name="Henrissat B."/>
            <person name="Grigoriev I.V."/>
            <person name="Hibbett D."/>
            <person name="Nagy L.G."/>
            <person name="Martin F.M."/>
        </authorList>
    </citation>
    <scope>NUCLEOTIDE SEQUENCE</scope>
    <source>
        <strain evidence="12">UH-Tt-Lm1</strain>
    </source>
</reference>
<dbReference type="InterPro" id="IPR012677">
    <property type="entry name" value="Nucleotide-bd_a/b_plait_sf"/>
</dbReference>
<evidence type="ECO:0000256" key="5">
    <source>
        <dbReference type="ARBA" id="ARBA00022840"/>
    </source>
</evidence>